<dbReference type="VEuPathDB" id="FungiDB:BD410DRAFT_64334"/>
<proteinExistence type="predicted"/>
<dbReference type="AlphaFoldDB" id="A0A4Y7QC93"/>
<keyword evidence="1" id="KW-0175">Coiled coil</keyword>
<evidence type="ECO:0000256" key="2">
    <source>
        <dbReference type="SAM" id="MobiDB-lite"/>
    </source>
</evidence>
<feature type="compositionally biased region" description="Low complexity" evidence="2">
    <location>
        <begin position="147"/>
        <end position="161"/>
    </location>
</feature>
<dbReference type="STRING" id="50990.A0A4Y7QC93"/>
<organism evidence="3 4">
    <name type="scientific">Rickenella mellea</name>
    <dbReference type="NCBI Taxonomy" id="50990"/>
    <lineage>
        <taxon>Eukaryota</taxon>
        <taxon>Fungi</taxon>
        <taxon>Dikarya</taxon>
        <taxon>Basidiomycota</taxon>
        <taxon>Agaricomycotina</taxon>
        <taxon>Agaricomycetes</taxon>
        <taxon>Hymenochaetales</taxon>
        <taxon>Rickenellaceae</taxon>
        <taxon>Rickenella</taxon>
    </lineage>
</organism>
<gene>
    <name evidence="3" type="ORF">BD410DRAFT_64334</name>
</gene>
<keyword evidence="4" id="KW-1185">Reference proteome</keyword>
<evidence type="ECO:0000256" key="1">
    <source>
        <dbReference type="SAM" id="Coils"/>
    </source>
</evidence>
<sequence length="355" mass="39326">MEVDKQIRIRHVEHIGVSDTGEPLLRLTPRGKRRFDRAMDEYNHLDTNSARRQRPRVDPLPKILADHLSVNGVKFQEYLGQDDDRAPPGVVNMQDAQLAGPSIPFVHNDPANPLDDSFMHSNVEAPRGQQIVPSTSFASLNGLQRVPSSVYPSPSPSNSSNAGDISPAPTPQPASPPPTPGPSRIRADSPPLFFHLEAPYMSTPGSPSPSPEPRDQQYSEPDPDAPSSESSSDELVEWFQNADFAAQVEALQGENEDLRGRNRTFALSLFRQAAAAARASQKIADLQEELRDTTGELSAALERYNRSEENHQNSRAEVERLNQRVAHLERTLQQKMQQVQALIPSLNNFANDGWE</sequence>
<evidence type="ECO:0000313" key="4">
    <source>
        <dbReference type="Proteomes" id="UP000294933"/>
    </source>
</evidence>
<dbReference type="EMBL" id="ML170165">
    <property type="protein sequence ID" value="TDL24848.1"/>
    <property type="molecule type" value="Genomic_DNA"/>
</dbReference>
<feature type="coiled-coil region" evidence="1">
    <location>
        <begin position="241"/>
        <end position="338"/>
    </location>
</feature>
<feature type="region of interest" description="Disordered" evidence="2">
    <location>
        <begin position="147"/>
        <end position="234"/>
    </location>
</feature>
<dbReference type="Proteomes" id="UP000294933">
    <property type="component" value="Unassembled WGS sequence"/>
</dbReference>
<name>A0A4Y7QC93_9AGAM</name>
<protein>
    <submittedName>
        <fullName evidence="3">Uncharacterized protein</fullName>
    </submittedName>
</protein>
<feature type="compositionally biased region" description="Pro residues" evidence="2">
    <location>
        <begin position="168"/>
        <end position="181"/>
    </location>
</feature>
<reference evidence="3 4" key="1">
    <citation type="submission" date="2018-06" db="EMBL/GenBank/DDBJ databases">
        <title>A transcriptomic atlas of mushroom development highlights an independent origin of complex multicellularity.</title>
        <authorList>
            <consortium name="DOE Joint Genome Institute"/>
            <person name="Krizsan K."/>
            <person name="Almasi E."/>
            <person name="Merenyi Z."/>
            <person name="Sahu N."/>
            <person name="Viragh M."/>
            <person name="Koszo T."/>
            <person name="Mondo S."/>
            <person name="Kiss B."/>
            <person name="Balint B."/>
            <person name="Kues U."/>
            <person name="Barry K."/>
            <person name="Hegedus J.C."/>
            <person name="Henrissat B."/>
            <person name="Johnson J."/>
            <person name="Lipzen A."/>
            <person name="Ohm R."/>
            <person name="Nagy I."/>
            <person name="Pangilinan J."/>
            <person name="Yan J."/>
            <person name="Xiong Y."/>
            <person name="Grigoriev I.V."/>
            <person name="Hibbett D.S."/>
            <person name="Nagy L.G."/>
        </authorList>
    </citation>
    <scope>NUCLEOTIDE SEQUENCE [LARGE SCALE GENOMIC DNA]</scope>
    <source>
        <strain evidence="3 4">SZMC22713</strain>
    </source>
</reference>
<evidence type="ECO:0000313" key="3">
    <source>
        <dbReference type="EMBL" id="TDL24848.1"/>
    </source>
</evidence>
<accession>A0A4Y7QC93</accession>